<dbReference type="Pfam" id="PF20335">
    <property type="entry name" value="DUF6630"/>
    <property type="match status" value="1"/>
</dbReference>
<sequence length="198" mass="22459">MGWARWWGKRKNKTAAEAVPQVQGPTIFEKREALLALSGKLSCGIGTIAEEVVQATDHPERYVELWGDRLINRGIEEPIPDLAWIALVDALDEQGLVREIDWKQDADNILFAVHSLLDRRGWLQPAAERGLEQAISPGGYTFDHLRELHEWLRPHGIVLGHLDINSDSYVLIVVQEDQCEEIERLAETSGHKFYGSFQ</sequence>
<proteinExistence type="predicted"/>
<protein>
    <recommendedName>
        <fullName evidence="1">DUF6630 domain-containing protein</fullName>
    </recommendedName>
</protein>
<feature type="domain" description="DUF6630" evidence="1">
    <location>
        <begin position="34"/>
        <end position="193"/>
    </location>
</feature>
<name>A0A329M3P6_9BACL</name>
<dbReference type="EMBL" id="QMFB01000025">
    <property type="protein sequence ID" value="RAV14815.1"/>
    <property type="molecule type" value="Genomic_DNA"/>
</dbReference>
<dbReference type="RefSeq" id="WP_113034861.1">
    <property type="nucleotide sequence ID" value="NZ_QMFB01000025.1"/>
</dbReference>
<dbReference type="OrthoDB" id="5107934at2"/>
<gene>
    <name evidence="2" type="ORF">DQG23_30755</name>
</gene>
<accession>A0A329M3P6</accession>
<evidence type="ECO:0000313" key="3">
    <source>
        <dbReference type="Proteomes" id="UP000250369"/>
    </source>
</evidence>
<dbReference type="AlphaFoldDB" id="A0A329M3P6"/>
<evidence type="ECO:0000259" key="1">
    <source>
        <dbReference type="Pfam" id="PF20335"/>
    </source>
</evidence>
<organism evidence="2 3">
    <name type="scientific">Paenibacillus contaminans</name>
    <dbReference type="NCBI Taxonomy" id="450362"/>
    <lineage>
        <taxon>Bacteria</taxon>
        <taxon>Bacillati</taxon>
        <taxon>Bacillota</taxon>
        <taxon>Bacilli</taxon>
        <taxon>Bacillales</taxon>
        <taxon>Paenibacillaceae</taxon>
        <taxon>Paenibacillus</taxon>
    </lineage>
</organism>
<dbReference type="Proteomes" id="UP000250369">
    <property type="component" value="Unassembled WGS sequence"/>
</dbReference>
<keyword evidence="3" id="KW-1185">Reference proteome</keyword>
<reference evidence="2 3" key="1">
    <citation type="journal article" date="2009" name="Int. J. Syst. Evol. Microbiol.">
        <title>Paenibacillus contaminans sp. nov., isolated from a contaminated laboratory plate.</title>
        <authorList>
            <person name="Chou J.H."/>
            <person name="Lee J.H."/>
            <person name="Lin M.C."/>
            <person name="Chang P.S."/>
            <person name="Arun A.B."/>
            <person name="Young C.C."/>
            <person name="Chen W.M."/>
        </authorList>
    </citation>
    <scope>NUCLEOTIDE SEQUENCE [LARGE SCALE GENOMIC DNA]</scope>
    <source>
        <strain evidence="2 3">CKOBP-6</strain>
    </source>
</reference>
<dbReference type="InterPro" id="IPR046582">
    <property type="entry name" value="DUF6630"/>
</dbReference>
<evidence type="ECO:0000313" key="2">
    <source>
        <dbReference type="EMBL" id="RAV14815.1"/>
    </source>
</evidence>
<comment type="caution">
    <text evidence="2">The sequence shown here is derived from an EMBL/GenBank/DDBJ whole genome shotgun (WGS) entry which is preliminary data.</text>
</comment>